<dbReference type="InterPro" id="IPR001357">
    <property type="entry name" value="BRCT_dom"/>
</dbReference>
<dbReference type="InterPro" id="IPR036420">
    <property type="entry name" value="BRCT_dom_sf"/>
</dbReference>
<dbReference type="Gene3D" id="6.10.250.1490">
    <property type="match status" value="1"/>
</dbReference>
<keyword evidence="6" id="KW-0808">Transferase</keyword>
<dbReference type="SMART" id="SM00292">
    <property type="entry name" value="BRCT"/>
    <property type="match status" value="1"/>
</dbReference>
<dbReference type="InterPro" id="IPR017961">
    <property type="entry name" value="DNA_pol_Y-fam_little_finger"/>
</dbReference>
<dbReference type="STRING" id="984485.A0A1E4RT54"/>
<evidence type="ECO:0000259" key="17">
    <source>
        <dbReference type="PROSITE" id="PS50172"/>
    </source>
</evidence>
<evidence type="ECO:0000256" key="6">
    <source>
        <dbReference type="ARBA" id="ARBA00022679"/>
    </source>
</evidence>
<keyword evidence="9" id="KW-0227">DNA damage</keyword>
<dbReference type="OrthoDB" id="427711at2759"/>
<dbReference type="Gene3D" id="3.30.1490.100">
    <property type="entry name" value="DNA polymerase, Y-family, little finger domain"/>
    <property type="match status" value="1"/>
</dbReference>
<dbReference type="PANTHER" id="PTHR45990:SF1">
    <property type="entry name" value="DNA REPAIR PROTEIN REV1"/>
    <property type="match status" value="1"/>
</dbReference>
<evidence type="ECO:0000256" key="5">
    <source>
        <dbReference type="ARBA" id="ARBA00022634"/>
    </source>
</evidence>
<feature type="domain" description="BRCT" evidence="17">
    <location>
        <begin position="177"/>
        <end position="265"/>
    </location>
</feature>
<feature type="domain" description="UmuC" evidence="18">
    <location>
        <begin position="430"/>
        <end position="621"/>
    </location>
</feature>
<feature type="region of interest" description="Disordered" evidence="16">
    <location>
        <begin position="1"/>
        <end position="39"/>
    </location>
</feature>
<dbReference type="GO" id="GO:0046872">
    <property type="term" value="F:metal ion binding"/>
    <property type="evidence" value="ECO:0007669"/>
    <property type="project" value="UniProtKB-KW"/>
</dbReference>
<evidence type="ECO:0000256" key="7">
    <source>
        <dbReference type="ARBA" id="ARBA00022695"/>
    </source>
</evidence>
<evidence type="ECO:0000256" key="16">
    <source>
        <dbReference type="SAM" id="MobiDB-lite"/>
    </source>
</evidence>
<evidence type="ECO:0000256" key="2">
    <source>
        <dbReference type="ARBA" id="ARBA00004123"/>
    </source>
</evidence>
<keyword evidence="11" id="KW-0238">DNA-binding</keyword>
<keyword evidence="12" id="KW-0234">DNA repair</keyword>
<comment type="similarity">
    <text evidence="3">Belongs to the DNA polymerase type-Y family.</text>
</comment>
<dbReference type="CDD" id="cd17719">
    <property type="entry name" value="BRCT_Rev1"/>
    <property type="match status" value="1"/>
</dbReference>
<dbReference type="EMBL" id="KV454538">
    <property type="protein sequence ID" value="ODV70453.1"/>
    <property type="molecule type" value="Genomic_DNA"/>
</dbReference>
<feature type="compositionally biased region" description="Polar residues" evidence="16">
    <location>
        <begin position="304"/>
        <end position="317"/>
    </location>
</feature>
<evidence type="ECO:0000256" key="3">
    <source>
        <dbReference type="ARBA" id="ARBA00010945"/>
    </source>
</evidence>
<evidence type="ECO:0000256" key="10">
    <source>
        <dbReference type="ARBA" id="ARBA00022842"/>
    </source>
</evidence>
<dbReference type="Pfam" id="PF11799">
    <property type="entry name" value="IMS_C"/>
    <property type="match status" value="1"/>
</dbReference>
<name>A0A1E4RT54_9ASCO</name>
<evidence type="ECO:0000256" key="8">
    <source>
        <dbReference type="ARBA" id="ARBA00022723"/>
    </source>
</evidence>
<dbReference type="AlphaFoldDB" id="A0A1E4RT54"/>
<evidence type="ECO:0000256" key="15">
    <source>
        <dbReference type="ARBA" id="ARBA00081902"/>
    </source>
</evidence>
<evidence type="ECO:0000256" key="12">
    <source>
        <dbReference type="ARBA" id="ARBA00023204"/>
    </source>
</evidence>
<dbReference type="GO" id="GO:0005634">
    <property type="term" value="C:nucleus"/>
    <property type="evidence" value="ECO:0007669"/>
    <property type="project" value="UniProtKB-SubCell"/>
</dbReference>
<dbReference type="PROSITE" id="PS50173">
    <property type="entry name" value="UMUC"/>
    <property type="match status" value="1"/>
</dbReference>
<keyword evidence="7" id="KW-0548">Nucleotidyltransferase</keyword>
<dbReference type="GO" id="GO:0003684">
    <property type="term" value="F:damaged DNA binding"/>
    <property type="evidence" value="ECO:0007669"/>
    <property type="project" value="InterPro"/>
</dbReference>
<dbReference type="InterPro" id="IPR036775">
    <property type="entry name" value="DNA_pol_Y-fam_lit_finger_sf"/>
</dbReference>
<comment type="subcellular location">
    <subcellularLocation>
        <location evidence="2">Nucleus</location>
    </subcellularLocation>
</comment>
<dbReference type="RefSeq" id="XP_020079520.1">
    <property type="nucleotide sequence ID" value="XM_020220673.1"/>
</dbReference>
<dbReference type="GO" id="GO:0042276">
    <property type="term" value="P:error-prone translesion synthesis"/>
    <property type="evidence" value="ECO:0007669"/>
    <property type="project" value="TreeGrafter"/>
</dbReference>
<reference evidence="20" key="1">
    <citation type="submission" date="2016-05" db="EMBL/GenBank/DDBJ databases">
        <title>Comparative genomics of biotechnologically important yeasts.</title>
        <authorList>
            <consortium name="DOE Joint Genome Institute"/>
            <person name="Riley R."/>
            <person name="Haridas S."/>
            <person name="Wolfe K.H."/>
            <person name="Lopes M.R."/>
            <person name="Hittinger C.T."/>
            <person name="Goker M."/>
            <person name="Salamov A."/>
            <person name="Wisecaver J."/>
            <person name="Long T.M."/>
            <person name="Aerts A.L."/>
            <person name="Barry K."/>
            <person name="Choi C."/>
            <person name="Clum A."/>
            <person name="Coughlan A.Y."/>
            <person name="Deshpande S."/>
            <person name="Douglass A.P."/>
            <person name="Hanson S.J."/>
            <person name="Klenk H.-P."/>
            <person name="Labutti K."/>
            <person name="Lapidus A."/>
            <person name="Lindquist E."/>
            <person name="Lipzen A."/>
            <person name="Meier-Kolthoff J.P."/>
            <person name="Ohm R.A."/>
            <person name="Otillar R.P."/>
            <person name="Pangilinan J."/>
            <person name="Peng Y."/>
            <person name="Rokas A."/>
            <person name="Rosa C.A."/>
            <person name="Scheuner C."/>
            <person name="Sibirny A.A."/>
            <person name="Slot J.C."/>
            <person name="Stielow J.B."/>
            <person name="Sun H."/>
            <person name="Kurtzman C.P."/>
            <person name="Blackwell M."/>
            <person name="Grigoriev I.V."/>
            <person name="Jeffries T.W."/>
        </authorList>
    </citation>
    <scope>NUCLEOTIDE SEQUENCE [LARGE SCALE GENOMIC DNA]</scope>
    <source>
        <strain evidence="20">NRRL Y-1933</strain>
    </source>
</reference>
<dbReference type="InterPro" id="IPR053848">
    <property type="entry name" value="IMS_HHH_1"/>
</dbReference>
<dbReference type="Gene3D" id="3.40.1170.60">
    <property type="match status" value="1"/>
</dbReference>
<dbReference type="Gene3D" id="1.10.150.20">
    <property type="entry name" value="5' to 3' exonuclease, C-terminal subdomain"/>
    <property type="match status" value="1"/>
</dbReference>
<keyword evidence="8" id="KW-0479">Metal-binding</keyword>
<dbReference type="Pfam" id="PF16589">
    <property type="entry name" value="BRCT_2"/>
    <property type="match status" value="1"/>
</dbReference>
<comment type="function">
    <text evidence="14">Deoxycytidyl transferase involved in DNA repair. Transfers a dCMP residue from dCTP to the 3'-end of a DNA primer in a template-dependent reaction. May assist in the first step in the bypass of abasic lesions by the insertion of a nucleotide opposite the lesion. Required for normal induction of mutations by physical and chemical agents. Involved in mitochondrial DNA mutagenesis.</text>
</comment>
<evidence type="ECO:0000256" key="14">
    <source>
        <dbReference type="ARBA" id="ARBA00058985"/>
    </source>
</evidence>
<keyword evidence="10" id="KW-0460">Magnesium</keyword>
<dbReference type="PROSITE" id="PS50172">
    <property type="entry name" value="BRCT"/>
    <property type="match status" value="1"/>
</dbReference>
<keyword evidence="20" id="KW-1185">Reference proteome</keyword>
<proteinExistence type="inferred from homology"/>
<keyword evidence="5" id="KW-0237">DNA synthesis</keyword>
<dbReference type="GO" id="GO:0070987">
    <property type="term" value="P:error-free translesion synthesis"/>
    <property type="evidence" value="ECO:0007669"/>
    <property type="project" value="UniProtKB-ARBA"/>
</dbReference>
<evidence type="ECO:0000256" key="1">
    <source>
        <dbReference type="ARBA" id="ARBA00001946"/>
    </source>
</evidence>
<feature type="region of interest" description="Disordered" evidence="16">
    <location>
        <begin position="304"/>
        <end position="352"/>
    </location>
</feature>
<dbReference type="Pfam" id="PF21999">
    <property type="entry name" value="IMS_HHH_1"/>
    <property type="match status" value="1"/>
</dbReference>
<keyword evidence="13" id="KW-0539">Nucleus</keyword>
<dbReference type="FunFam" id="3.40.50.10190:FF:000011">
    <property type="entry name" value="DNA repair protein REV1"/>
    <property type="match status" value="1"/>
</dbReference>
<evidence type="ECO:0000313" key="19">
    <source>
        <dbReference type="EMBL" id="ODV70453.1"/>
    </source>
</evidence>
<dbReference type="SUPFAM" id="SSF56672">
    <property type="entry name" value="DNA/RNA polymerases"/>
    <property type="match status" value="1"/>
</dbReference>
<feature type="region of interest" description="Disordered" evidence="16">
    <location>
        <begin position="57"/>
        <end position="85"/>
    </location>
</feature>
<evidence type="ECO:0000313" key="20">
    <source>
        <dbReference type="Proteomes" id="UP000095085"/>
    </source>
</evidence>
<dbReference type="Gene3D" id="3.40.50.10190">
    <property type="entry name" value="BRCT domain"/>
    <property type="match status" value="1"/>
</dbReference>
<sequence>MDDGLTIRDTSLAQGDEDKDDRQRRASGCEIAAREHTGEYPSYLKSLDDSQLISHINSLSQDRHSPLAVPRSSVKGTSTPLPPNKKFVESFKSTSTDPFDDGLDEVIADLASKNTAPVGLDSESSSEDESFGHVGPLHDFGDYGTYFQNKSRKQQQSDQAFVKWDDERRKLQHDTSPRKKIFDGCTIFVNGHTNPSMSEIHRLVILHGGVFLSFLHNKGAATHIVCDRLTPRKRIAFRNYKVVKAKWITDCIAKNQLLNWFDYRLIDDVDYGQKRLGFDKVDEADLDNDDQMIAEQTIAEQTIADQITNSDVNQSTKNQQDEDDVDDVEELENDLPLTQPESEAEEEKQKSQSRIEFFENLNQLRDVKDPNIILDAKHPKFLQHFFANSRLHHLSTWKTDLRTRFLRRIVDSSKLSVSTLLKTQLHEKVIMHVDFDCFFATASCLNHPNLDINKDPIAVTHGGRTSDVASCNYIARNHGISNGMWLSRAQRLCPNLITIDYDFDSYEKFSNLFYNYLISSGKFDSIFPVLIDEALLDATSYCLSNSTESHTLVDSVYDLINEIRSKIYQLTNCSVSIGASKNVLLAKLAIRKAKPNGQFYLHDKVHEFLKLVPVKNLPGIGHSIKEKIMNELKNSSKSEPLVQDLLTFSKQKLMHIFGDKTGTKLFNYARGKDDTSIKIDLDNSESVLGRKSVSVDVNFGIRFDTVTQLETFLIDLSKELYSRLVGLGICGSSLTLRLAKRADNAPVEPEKYLGMGVCDYFNKTSRLGVPTNDWGIIGNELKALYRMLNIPVKELRGIAVTMSKLKDVAMLKKDRQMRLPFSAIGKNDDMDIGKNNDMNISNVVEASPIKAVKHISSTIQAQPATHSIDRLTYDTIDWEVFKEIPEDIKRELKRELSRRGMQNSPIKKSPVKREAANSKVFLQQLLPTQDNGSVKYARVVHPSKSPTKKRKVSKSPLPIKKESSPVKYVTDLSTSYDESVLNELPSSVKAEVLKDLQYKRKVKRMNLALTRESIKNEELTVTNKITQSWVNQQTVFLQPPLFLNQQFSYNEIVAKIKGWIQMTFNQQGPHADDIGFFRNYLAELLYQHNLNRCLNLMNVLQTELDCHSRVISMNKHFTPEEREFKTACINDWKAYLANDLKNVILQYCIKNSIEIDI</sequence>
<dbReference type="InterPro" id="IPR043502">
    <property type="entry name" value="DNA/RNA_pol_sf"/>
</dbReference>
<evidence type="ECO:0000256" key="13">
    <source>
        <dbReference type="ARBA" id="ARBA00023242"/>
    </source>
</evidence>
<dbReference type="SUPFAM" id="SSF52113">
    <property type="entry name" value="BRCT domain"/>
    <property type="match status" value="1"/>
</dbReference>
<dbReference type="PANTHER" id="PTHR45990">
    <property type="entry name" value="DNA REPAIR PROTEIN REV1"/>
    <property type="match status" value="1"/>
</dbReference>
<dbReference type="Gene3D" id="3.30.70.270">
    <property type="match status" value="1"/>
</dbReference>
<organism evidence="19 20">
    <name type="scientific">Hyphopichia burtonii NRRL Y-1933</name>
    <dbReference type="NCBI Taxonomy" id="984485"/>
    <lineage>
        <taxon>Eukaryota</taxon>
        <taxon>Fungi</taxon>
        <taxon>Dikarya</taxon>
        <taxon>Ascomycota</taxon>
        <taxon>Saccharomycotina</taxon>
        <taxon>Pichiomycetes</taxon>
        <taxon>Debaryomycetaceae</taxon>
        <taxon>Hyphopichia</taxon>
    </lineage>
</organism>
<dbReference type="FunFam" id="3.30.1490.100:FF:000001">
    <property type="entry name" value="DNA repair protein REV1"/>
    <property type="match status" value="1"/>
</dbReference>
<protein>
    <recommendedName>
        <fullName evidence="4">DNA repair protein REV1</fullName>
    </recommendedName>
    <alternativeName>
        <fullName evidence="15">Reversionless protein 1</fullName>
    </alternativeName>
</protein>
<dbReference type="Pfam" id="PF00817">
    <property type="entry name" value="IMS"/>
    <property type="match status" value="1"/>
</dbReference>
<dbReference type="InterPro" id="IPR043128">
    <property type="entry name" value="Rev_trsase/Diguanyl_cyclase"/>
</dbReference>
<dbReference type="Proteomes" id="UP000095085">
    <property type="component" value="Unassembled WGS sequence"/>
</dbReference>
<evidence type="ECO:0000259" key="18">
    <source>
        <dbReference type="PROSITE" id="PS50173"/>
    </source>
</evidence>
<gene>
    <name evidence="19" type="ORF">HYPBUDRAFT_151769</name>
</gene>
<dbReference type="InterPro" id="IPR001126">
    <property type="entry name" value="UmuC"/>
</dbReference>
<dbReference type="GO" id="GO:0017125">
    <property type="term" value="F:deoxycytidyl transferase activity"/>
    <property type="evidence" value="ECO:0007669"/>
    <property type="project" value="TreeGrafter"/>
</dbReference>
<feature type="compositionally biased region" description="Acidic residues" evidence="16">
    <location>
        <begin position="321"/>
        <end position="333"/>
    </location>
</feature>
<evidence type="ECO:0000256" key="9">
    <source>
        <dbReference type="ARBA" id="ARBA00022763"/>
    </source>
</evidence>
<comment type="cofactor">
    <cofactor evidence="1">
        <name>Mg(2+)</name>
        <dbReference type="ChEBI" id="CHEBI:18420"/>
    </cofactor>
</comment>
<dbReference type="GO" id="GO:0003887">
    <property type="term" value="F:DNA-directed DNA polymerase activity"/>
    <property type="evidence" value="ECO:0007669"/>
    <property type="project" value="InterPro"/>
</dbReference>
<evidence type="ECO:0000256" key="4">
    <source>
        <dbReference type="ARBA" id="ARBA00020399"/>
    </source>
</evidence>
<accession>A0A1E4RT54</accession>
<evidence type="ECO:0000256" key="11">
    <source>
        <dbReference type="ARBA" id="ARBA00023125"/>
    </source>
</evidence>
<dbReference type="GO" id="GO:0006281">
    <property type="term" value="P:DNA repair"/>
    <property type="evidence" value="ECO:0007669"/>
    <property type="project" value="UniProtKB-KW"/>
</dbReference>
<dbReference type="GeneID" id="30995223"/>
<dbReference type="SUPFAM" id="SSF100879">
    <property type="entry name" value="Lesion bypass DNA polymerase (Y-family), little finger domain"/>
    <property type="match status" value="1"/>
</dbReference>